<gene>
    <name evidence="1" type="ORF">LLUT_LOCUS26907</name>
</gene>
<dbReference type="PANTHER" id="PTHR33647">
    <property type="entry name" value="OS01G0793900 PROTEIN"/>
    <property type="match status" value="1"/>
</dbReference>
<name>A0AAV1XWY9_LUPLU</name>
<sequence length="150" mass="16786">MGNCCKTASSSSSSMEWGGENWEDCLKSENNNNTIIKMTSSKVFDESQGLILGKVKKENLSEALRASCEVNGMVKVKISKKELAELLGGIEKQNEMMMKKQVGQSTSSAEQVLDRLIKAREQANQHHDSHSRPWRPILQTILELSHEYTS</sequence>
<dbReference type="Proteomes" id="UP001497480">
    <property type="component" value="Unassembled WGS sequence"/>
</dbReference>
<evidence type="ECO:0000313" key="1">
    <source>
        <dbReference type="EMBL" id="CAL0325847.1"/>
    </source>
</evidence>
<organism evidence="1 2">
    <name type="scientific">Lupinus luteus</name>
    <name type="common">European yellow lupine</name>
    <dbReference type="NCBI Taxonomy" id="3873"/>
    <lineage>
        <taxon>Eukaryota</taxon>
        <taxon>Viridiplantae</taxon>
        <taxon>Streptophyta</taxon>
        <taxon>Embryophyta</taxon>
        <taxon>Tracheophyta</taxon>
        <taxon>Spermatophyta</taxon>
        <taxon>Magnoliopsida</taxon>
        <taxon>eudicotyledons</taxon>
        <taxon>Gunneridae</taxon>
        <taxon>Pentapetalae</taxon>
        <taxon>rosids</taxon>
        <taxon>fabids</taxon>
        <taxon>Fabales</taxon>
        <taxon>Fabaceae</taxon>
        <taxon>Papilionoideae</taxon>
        <taxon>50 kb inversion clade</taxon>
        <taxon>genistoids sensu lato</taxon>
        <taxon>core genistoids</taxon>
        <taxon>Genisteae</taxon>
        <taxon>Lupinus</taxon>
    </lineage>
</organism>
<dbReference type="EMBL" id="CAXHTB010000018">
    <property type="protein sequence ID" value="CAL0325847.1"/>
    <property type="molecule type" value="Genomic_DNA"/>
</dbReference>
<accession>A0AAV1XWY9</accession>
<reference evidence="1 2" key="1">
    <citation type="submission" date="2024-03" db="EMBL/GenBank/DDBJ databases">
        <authorList>
            <person name="Martinez-Hernandez J."/>
        </authorList>
    </citation>
    <scope>NUCLEOTIDE SEQUENCE [LARGE SCALE GENOMIC DNA]</scope>
</reference>
<proteinExistence type="predicted"/>
<dbReference type="PANTHER" id="PTHR33647:SF10">
    <property type="entry name" value="DUF4228 DOMAIN-CONTAINING PROTEIN"/>
    <property type="match status" value="1"/>
</dbReference>
<keyword evidence="2" id="KW-1185">Reference proteome</keyword>
<comment type="caution">
    <text evidence="1">The sequence shown here is derived from an EMBL/GenBank/DDBJ whole genome shotgun (WGS) entry which is preliminary data.</text>
</comment>
<protein>
    <submittedName>
        <fullName evidence="1">Uncharacterized protein</fullName>
    </submittedName>
</protein>
<evidence type="ECO:0000313" key="2">
    <source>
        <dbReference type="Proteomes" id="UP001497480"/>
    </source>
</evidence>
<dbReference type="AlphaFoldDB" id="A0AAV1XWY9"/>